<sequence>MTTPLFRVIPVPLPASPEHISSYASIRLTALSTNPETFGSSFGRESAFTPEIWRLRVNTKERTTLAAIKNATEGQWVGTLSVLWPELLLKDSKGRLSYPPQIKEAEDSGLVDVFMLVGMWVHPDYRKLGVGRALIEHALEIVKSHSSEESEKENVERRRTVLLEVCKDNETAIKLYGKAGFSKQHRGEVEDENTEIEWMARTVN</sequence>
<dbReference type="EMBL" id="JADNYJ010000115">
    <property type="protein sequence ID" value="KAF8883475.1"/>
    <property type="molecule type" value="Genomic_DNA"/>
</dbReference>
<evidence type="ECO:0000313" key="2">
    <source>
        <dbReference type="EMBL" id="KAF8883475.1"/>
    </source>
</evidence>
<comment type="caution">
    <text evidence="2">The sequence shown here is derived from an EMBL/GenBank/DDBJ whole genome shotgun (WGS) entry which is preliminary data.</text>
</comment>
<proteinExistence type="predicted"/>
<dbReference type="Proteomes" id="UP000724874">
    <property type="component" value="Unassembled WGS sequence"/>
</dbReference>
<dbReference type="SUPFAM" id="SSF55729">
    <property type="entry name" value="Acyl-CoA N-acyltransferases (Nat)"/>
    <property type="match status" value="1"/>
</dbReference>
<evidence type="ECO:0000259" key="1">
    <source>
        <dbReference type="PROSITE" id="PS51186"/>
    </source>
</evidence>
<dbReference type="PROSITE" id="PS51186">
    <property type="entry name" value="GNAT"/>
    <property type="match status" value="1"/>
</dbReference>
<dbReference type="AlphaFoldDB" id="A0A9P5NEC2"/>
<dbReference type="CDD" id="cd04301">
    <property type="entry name" value="NAT_SF"/>
    <property type="match status" value="1"/>
</dbReference>
<keyword evidence="3" id="KW-1185">Reference proteome</keyword>
<accession>A0A9P5NEC2</accession>
<dbReference type="PANTHER" id="PTHR43617:SF20">
    <property type="entry name" value="N-ALPHA-ACETYLTRANSFERASE RIMI"/>
    <property type="match status" value="1"/>
</dbReference>
<name>A0A9P5NEC2_GYMJU</name>
<dbReference type="Gene3D" id="3.40.630.30">
    <property type="match status" value="1"/>
</dbReference>
<dbReference type="InterPro" id="IPR016181">
    <property type="entry name" value="Acyl_CoA_acyltransferase"/>
</dbReference>
<protein>
    <submittedName>
        <fullName evidence="2">Acyl-CoA N-acyltransferase</fullName>
    </submittedName>
</protein>
<dbReference type="Pfam" id="PF13508">
    <property type="entry name" value="Acetyltransf_7"/>
    <property type="match status" value="1"/>
</dbReference>
<dbReference type="InterPro" id="IPR000182">
    <property type="entry name" value="GNAT_dom"/>
</dbReference>
<evidence type="ECO:0000313" key="3">
    <source>
        <dbReference type="Proteomes" id="UP000724874"/>
    </source>
</evidence>
<organism evidence="2 3">
    <name type="scientific">Gymnopilus junonius</name>
    <name type="common">Spectacular rustgill mushroom</name>
    <name type="synonym">Gymnopilus spectabilis subsp. junonius</name>
    <dbReference type="NCBI Taxonomy" id="109634"/>
    <lineage>
        <taxon>Eukaryota</taxon>
        <taxon>Fungi</taxon>
        <taxon>Dikarya</taxon>
        <taxon>Basidiomycota</taxon>
        <taxon>Agaricomycotina</taxon>
        <taxon>Agaricomycetes</taxon>
        <taxon>Agaricomycetidae</taxon>
        <taxon>Agaricales</taxon>
        <taxon>Agaricineae</taxon>
        <taxon>Hymenogastraceae</taxon>
        <taxon>Gymnopilus</taxon>
    </lineage>
</organism>
<reference evidence="2" key="1">
    <citation type="submission" date="2020-11" db="EMBL/GenBank/DDBJ databases">
        <authorList>
            <consortium name="DOE Joint Genome Institute"/>
            <person name="Ahrendt S."/>
            <person name="Riley R."/>
            <person name="Andreopoulos W."/>
            <person name="LaButti K."/>
            <person name="Pangilinan J."/>
            <person name="Ruiz-duenas F.J."/>
            <person name="Barrasa J.M."/>
            <person name="Sanchez-Garcia M."/>
            <person name="Camarero S."/>
            <person name="Miyauchi S."/>
            <person name="Serrano A."/>
            <person name="Linde D."/>
            <person name="Babiker R."/>
            <person name="Drula E."/>
            <person name="Ayuso-Fernandez I."/>
            <person name="Pacheco R."/>
            <person name="Padilla G."/>
            <person name="Ferreira P."/>
            <person name="Barriuso J."/>
            <person name="Kellner H."/>
            <person name="Castanera R."/>
            <person name="Alfaro M."/>
            <person name="Ramirez L."/>
            <person name="Pisabarro A.G."/>
            <person name="Kuo A."/>
            <person name="Tritt A."/>
            <person name="Lipzen A."/>
            <person name="He G."/>
            <person name="Yan M."/>
            <person name="Ng V."/>
            <person name="Cullen D."/>
            <person name="Martin F."/>
            <person name="Rosso M.-N."/>
            <person name="Henrissat B."/>
            <person name="Hibbett D."/>
            <person name="Martinez A.T."/>
            <person name="Grigoriev I.V."/>
        </authorList>
    </citation>
    <scope>NUCLEOTIDE SEQUENCE</scope>
    <source>
        <strain evidence="2">AH 44721</strain>
    </source>
</reference>
<dbReference type="OrthoDB" id="41532at2759"/>
<dbReference type="InterPro" id="IPR050276">
    <property type="entry name" value="MshD_Acetyltransferase"/>
</dbReference>
<feature type="domain" description="N-acetyltransferase" evidence="1">
    <location>
        <begin position="55"/>
        <end position="204"/>
    </location>
</feature>
<dbReference type="PANTHER" id="PTHR43617">
    <property type="entry name" value="L-AMINO ACID N-ACETYLTRANSFERASE"/>
    <property type="match status" value="1"/>
</dbReference>
<gene>
    <name evidence="2" type="ORF">CPB84DRAFT_1734653</name>
</gene>
<dbReference type="GO" id="GO:0016747">
    <property type="term" value="F:acyltransferase activity, transferring groups other than amino-acyl groups"/>
    <property type="evidence" value="ECO:0007669"/>
    <property type="project" value="InterPro"/>
</dbReference>